<dbReference type="Proteomes" id="UP001218104">
    <property type="component" value="Plasmid pMSJK0025"/>
</dbReference>
<gene>
    <name evidence="1" type="ORF">P8634_10845</name>
</gene>
<dbReference type="AlphaFoldDB" id="A0AAJ5ZWQ5"/>
<evidence type="ECO:0000313" key="2">
    <source>
        <dbReference type="Proteomes" id="UP001218104"/>
    </source>
</evidence>
<dbReference type="Pfam" id="PF07352">
    <property type="entry name" value="Phage_Mu_Gam"/>
    <property type="match status" value="1"/>
</dbReference>
<dbReference type="RefSeq" id="WP_278319393.1">
    <property type="nucleotide sequence ID" value="NZ_CP053314.1"/>
</dbReference>
<dbReference type="EMBL" id="CP121469">
    <property type="protein sequence ID" value="WFR90223.1"/>
    <property type="molecule type" value="Genomic_DNA"/>
</dbReference>
<accession>A0AAJ5ZWQ5</accession>
<protein>
    <submittedName>
        <fullName evidence="1">Host-nuclease inhibitor Gam family protein</fullName>
    </submittedName>
</protein>
<dbReference type="SUPFAM" id="SSF161266">
    <property type="entry name" value="Gam-like"/>
    <property type="match status" value="1"/>
</dbReference>
<name>A0AAJ5ZWQ5_LIMFE</name>
<evidence type="ECO:0000313" key="1">
    <source>
        <dbReference type="EMBL" id="WFR90223.1"/>
    </source>
</evidence>
<reference evidence="1" key="1">
    <citation type="submission" date="2023-04" db="EMBL/GenBank/DDBJ databases">
        <title>Genomic of Limosilactobacillus fermentum MSJK0025.</title>
        <authorList>
            <person name="Yang S."/>
        </authorList>
    </citation>
    <scope>NUCLEOTIDE SEQUENCE</scope>
    <source>
        <strain evidence="1">MSJK0025</strain>
        <plasmid evidence="1">pMSJK0025</plasmid>
    </source>
</reference>
<keyword evidence="1" id="KW-0614">Plasmid</keyword>
<dbReference type="InterPro" id="IPR009951">
    <property type="entry name" value="Host-nuc_inhib_Gam"/>
</dbReference>
<organism evidence="1 2">
    <name type="scientific">Limosilactobacillus fermentum</name>
    <name type="common">Lactobacillus fermentum</name>
    <dbReference type="NCBI Taxonomy" id="1613"/>
    <lineage>
        <taxon>Bacteria</taxon>
        <taxon>Bacillati</taxon>
        <taxon>Bacillota</taxon>
        <taxon>Bacilli</taxon>
        <taxon>Lactobacillales</taxon>
        <taxon>Lactobacillaceae</taxon>
        <taxon>Limosilactobacillus</taxon>
    </lineage>
</organism>
<dbReference type="GO" id="GO:0042262">
    <property type="term" value="P:DNA protection"/>
    <property type="evidence" value="ECO:0007669"/>
    <property type="project" value="InterPro"/>
</dbReference>
<dbReference type="GO" id="GO:0003690">
    <property type="term" value="F:double-stranded DNA binding"/>
    <property type="evidence" value="ECO:0007669"/>
    <property type="project" value="InterPro"/>
</dbReference>
<sequence length="190" mass="21575">MEKVEEIKAIKPTQEDVAASFKESEHQEDRFKIENTSQLEWAFRKIAEADSEIKGQEKILADTKQFVDQNIKEKKHTIETMKGLIAQYCESMGPDFKYSGPVGRAVWTEYKPSISKSDESSLIKQFGGTDFVENSPKLKWGKLKKNLIAMPDGRVVTSDGELVEGAKSLAKPSEFKLKRKNENGTWEDIK</sequence>
<proteinExistence type="predicted"/>
<geneLocation type="plasmid" evidence="1 2">
    <name>pMSJK0025</name>
</geneLocation>